<sequence>MLEMAGNKRGCPANGYTAARLWPPRASSLDHVPHMYTQNERFRFEPYVNRAAAGSLEE</sequence>
<gene>
    <name evidence="1" type="ORF">GCM10010393_52910</name>
</gene>
<evidence type="ECO:0000313" key="1">
    <source>
        <dbReference type="EMBL" id="GAA2513315.1"/>
    </source>
</evidence>
<comment type="caution">
    <text evidence="1">The sequence shown here is derived from an EMBL/GenBank/DDBJ whole genome shotgun (WGS) entry which is preliminary data.</text>
</comment>
<evidence type="ECO:0000313" key="2">
    <source>
        <dbReference type="Proteomes" id="UP001499942"/>
    </source>
</evidence>
<reference evidence="2" key="1">
    <citation type="journal article" date="2019" name="Int. J. Syst. Evol. Microbiol.">
        <title>The Global Catalogue of Microorganisms (GCM) 10K type strain sequencing project: providing services to taxonomists for standard genome sequencing and annotation.</title>
        <authorList>
            <consortium name="The Broad Institute Genomics Platform"/>
            <consortium name="The Broad Institute Genome Sequencing Center for Infectious Disease"/>
            <person name="Wu L."/>
            <person name="Ma J."/>
        </authorList>
    </citation>
    <scope>NUCLEOTIDE SEQUENCE [LARGE SCALE GENOMIC DNA]</scope>
    <source>
        <strain evidence="2">JCM 5062</strain>
    </source>
</reference>
<accession>A0ABP6ADW0</accession>
<keyword evidence="2" id="KW-1185">Reference proteome</keyword>
<organism evidence="1 2">
    <name type="scientific">Streptomyces gobitricini</name>
    <dbReference type="NCBI Taxonomy" id="68211"/>
    <lineage>
        <taxon>Bacteria</taxon>
        <taxon>Bacillati</taxon>
        <taxon>Actinomycetota</taxon>
        <taxon>Actinomycetes</taxon>
        <taxon>Kitasatosporales</taxon>
        <taxon>Streptomycetaceae</taxon>
        <taxon>Streptomyces</taxon>
    </lineage>
</organism>
<proteinExistence type="predicted"/>
<dbReference type="Proteomes" id="UP001499942">
    <property type="component" value="Unassembled WGS sequence"/>
</dbReference>
<name>A0ABP6ADW0_9ACTN</name>
<protein>
    <submittedName>
        <fullName evidence="1">Uncharacterized protein</fullName>
    </submittedName>
</protein>
<dbReference type="EMBL" id="BAAASR010000034">
    <property type="protein sequence ID" value="GAA2513315.1"/>
    <property type="molecule type" value="Genomic_DNA"/>
</dbReference>